<name>A0ABW7FU70_9BURK</name>
<evidence type="ECO:0000256" key="4">
    <source>
        <dbReference type="ARBA" id="ARBA00022741"/>
    </source>
</evidence>
<evidence type="ECO:0000256" key="1">
    <source>
        <dbReference type="ARBA" id="ARBA00000085"/>
    </source>
</evidence>
<evidence type="ECO:0000259" key="9">
    <source>
        <dbReference type="PROSITE" id="PS50109"/>
    </source>
</evidence>
<evidence type="ECO:0000256" key="3">
    <source>
        <dbReference type="ARBA" id="ARBA00022679"/>
    </source>
</evidence>
<feature type="transmembrane region" description="Helical" evidence="8">
    <location>
        <begin position="39"/>
        <end position="58"/>
    </location>
</feature>
<keyword evidence="6" id="KW-0067">ATP-binding</keyword>
<organism evidence="10 11">
    <name type="scientific">Roseateles rivi</name>
    <dbReference type="NCBI Taxonomy" id="3299028"/>
    <lineage>
        <taxon>Bacteria</taxon>
        <taxon>Pseudomonadati</taxon>
        <taxon>Pseudomonadota</taxon>
        <taxon>Betaproteobacteria</taxon>
        <taxon>Burkholderiales</taxon>
        <taxon>Sphaerotilaceae</taxon>
        <taxon>Roseateles</taxon>
    </lineage>
</organism>
<evidence type="ECO:0000313" key="11">
    <source>
        <dbReference type="Proteomes" id="UP001606099"/>
    </source>
</evidence>
<dbReference type="PRINTS" id="PR00344">
    <property type="entry name" value="BCTRLSENSOR"/>
</dbReference>
<keyword evidence="3" id="KW-0808">Transferase</keyword>
<dbReference type="SUPFAM" id="SSF55874">
    <property type="entry name" value="ATPase domain of HSP90 chaperone/DNA topoisomerase II/histidine kinase"/>
    <property type="match status" value="1"/>
</dbReference>
<dbReference type="InterPro" id="IPR003594">
    <property type="entry name" value="HATPase_dom"/>
</dbReference>
<evidence type="ECO:0000256" key="6">
    <source>
        <dbReference type="ARBA" id="ARBA00022840"/>
    </source>
</evidence>
<evidence type="ECO:0000256" key="2">
    <source>
        <dbReference type="ARBA" id="ARBA00012438"/>
    </source>
</evidence>
<dbReference type="PANTHER" id="PTHR43065">
    <property type="entry name" value="SENSOR HISTIDINE KINASE"/>
    <property type="match status" value="1"/>
</dbReference>
<evidence type="ECO:0000313" key="10">
    <source>
        <dbReference type="EMBL" id="MFG6447876.1"/>
    </source>
</evidence>
<evidence type="ECO:0000256" key="5">
    <source>
        <dbReference type="ARBA" id="ARBA00022777"/>
    </source>
</evidence>
<dbReference type="Gene3D" id="3.30.565.10">
    <property type="entry name" value="Histidine kinase-like ATPase, C-terminal domain"/>
    <property type="match status" value="1"/>
</dbReference>
<keyword evidence="11" id="KW-1185">Reference proteome</keyword>
<keyword evidence="7" id="KW-0902">Two-component regulatory system</keyword>
<dbReference type="InterPro" id="IPR004358">
    <property type="entry name" value="Sig_transdc_His_kin-like_C"/>
</dbReference>
<dbReference type="InterPro" id="IPR036890">
    <property type="entry name" value="HATPase_C_sf"/>
</dbReference>
<gene>
    <name evidence="10" type="ORF">ACG0Z6_06395</name>
</gene>
<dbReference type="PANTHER" id="PTHR43065:SF46">
    <property type="entry name" value="C4-DICARBOXYLATE TRANSPORT SENSOR PROTEIN DCTB"/>
    <property type="match status" value="1"/>
</dbReference>
<sequence>MGFDTPLPLQRTSLALGLGVLLCLAGAAAWGHCAGVPRLQLLALSAALAGLGLVVWAWRRLTQGLRQEQQTLRAQQTEWQQRQRELQRHSAQAQQAALHLSLAPVALWAWQDASLGQAATLQPLSDMARRWQGALAQASALQTLQESLATQPSRRRLVELDLGAGPQRCLLSATPWRWEARAGALLALQPVETELQTQTYEAWRQLVQVLTHEIMNSLTPIGALARQAASMLLHSPAALTSDPEFSEDLQLAVDTVARRAEGLSDFVARFRSLSDWPAPQLAPLRLDEVLQRLARMCAPAWAARGGSAVFEQGCGGAQLLADAAQLEQALLNLIRNAEQATAGLAAPRLEVRSAWASNGRLQLSVRDNGPGVPPALRPHIFVPFFSGQAAGRGIGLAVVRHLLLGMGASVRHVSPPDGGAMFVIQW</sequence>
<dbReference type="EMBL" id="JBIGHZ010000002">
    <property type="protein sequence ID" value="MFG6447876.1"/>
    <property type="molecule type" value="Genomic_DNA"/>
</dbReference>
<proteinExistence type="predicted"/>
<keyword evidence="8" id="KW-0472">Membrane</keyword>
<accession>A0ABW7FU70</accession>
<dbReference type="SMART" id="SM00387">
    <property type="entry name" value="HATPase_c"/>
    <property type="match status" value="1"/>
</dbReference>
<evidence type="ECO:0000256" key="8">
    <source>
        <dbReference type="SAM" id="Phobius"/>
    </source>
</evidence>
<dbReference type="GO" id="GO:0016301">
    <property type="term" value="F:kinase activity"/>
    <property type="evidence" value="ECO:0007669"/>
    <property type="project" value="UniProtKB-KW"/>
</dbReference>
<keyword evidence="4" id="KW-0547">Nucleotide-binding</keyword>
<dbReference type="RefSeq" id="WP_394459638.1">
    <property type="nucleotide sequence ID" value="NZ_JBIGHZ010000002.1"/>
</dbReference>
<keyword evidence="5 10" id="KW-0418">Kinase</keyword>
<reference evidence="10 11" key="1">
    <citation type="submission" date="2024-08" db="EMBL/GenBank/DDBJ databases">
        <authorList>
            <person name="Lu H."/>
        </authorList>
    </citation>
    <scope>NUCLEOTIDE SEQUENCE [LARGE SCALE GENOMIC DNA]</scope>
    <source>
        <strain evidence="10 11">BYS180W</strain>
    </source>
</reference>
<dbReference type="PROSITE" id="PS50109">
    <property type="entry name" value="HIS_KIN"/>
    <property type="match status" value="1"/>
</dbReference>
<dbReference type="EC" id="2.7.13.3" evidence="2"/>
<dbReference type="Pfam" id="PF02518">
    <property type="entry name" value="HATPase_c"/>
    <property type="match status" value="1"/>
</dbReference>
<dbReference type="Proteomes" id="UP001606099">
    <property type="component" value="Unassembled WGS sequence"/>
</dbReference>
<evidence type="ECO:0000256" key="7">
    <source>
        <dbReference type="ARBA" id="ARBA00023012"/>
    </source>
</evidence>
<keyword evidence="8" id="KW-1133">Transmembrane helix</keyword>
<comment type="catalytic activity">
    <reaction evidence="1">
        <text>ATP + protein L-histidine = ADP + protein N-phospho-L-histidine.</text>
        <dbReference type="EC" id="2.7.13.3"/>
    </reaction>
</comment>
<dbReference type="CDD" id="cd00075">
    <property type="entry name" value="HATPase"/>
    <property type="match status" value="1"/>
</dbReference>
<protein>
    <recommendedName>
        <fullName evidence="2">histidine kinase</fullName>
        <ecNumber evidence="2">2.7.13.3</ecNumber>
    </recommendedName>
</protein>
<dbReference type="InterPro" id="IPR005467">
    <property type="entry name" value="His_kinase_dom"/>
</dbReference>
<feature type="domain" description="Histidine kinase" evidence="9">
    <location>
        <begin position="209"/>
        <end position="426"/>
    </location>
</feature>
<comment type="caution">
    <text evidence="10">The sequence shown here is derived from an EMBL/GenBank/DDBJ whole genome shotgun (WGS) entry which is preliminary data.</text>
</comment>
<keyword evidence="8" id="KW-0812">Transmembrane</keyword>